<keyword evidence="5 7" id="KW-0862">Zinc</keyword>
<feature type="binding site" evidence="7">
    <location>
        <position position="143"/>
    </location>
    <ligand>
        <name>Zn(2+)</name>
        <dbReference type="ChEBI" id="CHEBI:29105"/>
    </ligand>
</feature>
<keyword evidence="10" id="KW-0934">Plastid</keyword>
<keyword evidence="4 7" id="KW-0863">Zinc-finger</keyword>
<dbReference type="InterPro" id="IPR034733">
    <property type="entry name" value="AcCoA_carboxyl_beta"/>
</dbReference>
<evidence type="ECO:0000256" key="1">
    <source>
        <dbReference type="ARBA" id="ARBA00011842"/>
    </source>
</evidence>
<dbReference type="GO" id="GO:0016743">
    <property type="term" value="F:carboxyl- or carbamoyltransferase activity"/>
    <property type="evidence" value="ECO:0007669"/>
    <property type="project" value="UniProtKB-UniRule"/>
</dbReference>
<keyword evidence="10" id="KW-0150">Chloroplast</keyword>
<keyword evidence="7" id="KW-0444">Lipid biosynthesis</keyword>
<feature type="region of interest" description="Disordered" evidence="8">
    <location>
        <begin position="82"/>
        <end position="108"/>
    </location>
</feature>
<evidence type="ECO:0000256" key="8">
    <source>
        <dbReference type="SAM" id="MobiDB-lite"/>
    </source>
</evidence>
<comment type="similarity">
    <text evidence="7">Belongs to the AccD/PCCB family.</text>
</comment>
<dbReference type="InterPro" id="IPR000438">
    <property type="entry name" value="Acetyl_CoA_COase_Trfase_b_su"/>
</dbReference>
<dbReference type="GO" id="GO:0009570">
    <property type="term" value="C:chloroplast stroma"/>
    <property type="evidence" value="ECO:0007669"/>
    <property type="project" value="UniProtKB-SubCell"/>
</dbReference>
<feature type="compositionally biased region" description="Basic and acidic residues" evidence="8">
    <location>
        <begin position="230"/>
        <end position="250"/>
    </location>
</feature>
<feature type="compositionally biased region" description="Basic and acidic residues" evidence="8">
    <location>
        <begin position="348"/>
        <end position="362"/>
    </location>
</feature>
<organism evidence="10">
    <name type="scientific">Rhododendron platypodum</name>
    <dbReference type="NCBI Taxonomy" id="2781105"/>
    <lineage>
        <taxon>Eukaryota</taxon>
        <taxon>Viridiplantae</taxon>
        <taxon>Streptophyta</taxon>
        <taxon>Embryophyta</taxon>
        <taxon>Tracheophyta</taxon>
        <taxon>Spermatophyta</taxon>
        <taxon>Magnoliopsida</taxon>
        <taxon>eudicotyledons</taxon>
        <taxon>Gunneridae</taxon>
        <taxon>Pentapetalae</taxon>
        <taxon>asterids</taxon>
        <taxon>Ericales</taxon>
        <taxon>Ericaceae</taxon>
        <taxon>Ericoideae</taxon>
        <taxon>Rhodoreae</taxon>
        <taxon>Rhododendron</taxon>
    </lineage>
</organism>
<evidence type="ECO:0000256" key="7">
    <source>
        <dbReference type="HAMAP-Rule" id="MF_01395"/>
    </source>
</evidence>
<dbReference type="PROSITE" id="PS50980">
    <property type="entry name" value="COA_CT_NTER"/>
    <property type="match status" value="1"/>
</dbReference>
<dbReference type="GO" id="GO:0006633">
    <property type="term" value="P:fatty acid biosynthetic process"/>
    <property type="evidence" value="ECO:0007669"/>
    <property type="project" value="UniProtKB-KW"/>
</dbReference>
<reference evidence="10" key="1">
    <citation type="submission" date="2020-09" db="EMBL/GenBank/DDBJ databases">
        <title>The complete chloroplast genome of Rhododendron platypodum (Ericaceae): an endemic and endangered species from China.</title>
        <authorList>
            <person name="Zhu H.-X."/>
            <person name="Ma L.-H."/>
            <person name="Wang C.-Y."/>
        </authorList>
    </citation>
    <scope>NUCLEOTIDE SEQUENCE</scope>
</reference>
<keyword evidence="7" id="KW-0276">Fatty acid metabolism</keyword>
<dbReference type="AlphaFoldDB" id="A0A7M1ICF0"/>
<dbReference type="Pfam" id="PF01039">
    <property type="entry name" value="Carboxyl_trans"/>
    <property type="match status" value="1"/>
</dbReference>
<evidence type="ECO:0000256" key="5">
    <source>
        <dbReference type="ARBA" id="ARBA00022833"/>
    </source>
</evidence>
<dbReference type="PANTHER" id="PTHR42995">
    <property type="entry name" value="ACETYL-COENZYME A CARBOXYLASE CARBOXYL TRANSFERASE SUBUNIT BETA, CHLOROPLASTIC"/>
    <property type="match status" value="1"/>
</dbReference>
<comment type="catalytic activity">
    <reaction evidence="7">
        <text>N(6)-carboxybiotinyl-L-lysyl-[protein] + acetyl-CoA = N(6)-biotinyl-L-lysyl-[protein] + malonyl-CoA</text>
        <dbReference type="Rhea" id="RHEA:54728"/>
        <dbReference type="Rhea" id="RHEA-COMP:10505"/>
        <dbReference type="Rhea" id="RHEA-COMP:10506"/>
        <dbReference type="ChEBI" id="CHEBI:57288"/>
        <dbReference type="ChEBI" id="CHEBI:57384"/>
        <dbReference type="ChEBI" id="CHEBI:83144"/>
        <dbReference type="ChEBI" id="CHEBI:83145"/>
        <dbReference type="EC" id="2.1.3.15"/>
    </reaction>
</comment>
<keyword evidence="7" id="KW-0275">Fatty acid biosynthesis</keyword>
<feature type="compositionally biased region" description="Basic and acidic residues" evidence="8">
    <location>
        <begin position="272"/>
        <end position="292"/>
    </location>
</feature>
<name>A0A7M1ICF0_9ERIC</name>
<feature type="region of interest" description="Disordered" evidence="8">
    <location>
        <begin position="216"/>
        <end position="381"/>
    </location>
</feature>
<protein>
    <recommendedName>
        <fullName evidence="7">Acetyl-coenzyme A carboxylase carboxyl transferase subunit beta, chloroplastic</fullName>
        <shortName evidence="7">ACCase subunit beta</shortName>
        <shortName evidence="7">Acetyl-CoA carboxylase carboxyltransferase subunit beta</shortName>
        <ecNumber evidence="7">2.1.3.15</ecNumber>
    </recommendedName>
</protein>
<dbReference type="GO" id="GO:0003989">
    <property type="term" value="F:acetyl-CoA carboxylase activity"/>
    <property type="evidence" value="ECO:0007669"/>
    <property type="project" value="InterPro"/>
</dbReference>
<feature type="binding site" evidence="7">
    <location>
        <position position="121"/>
    </location>
    <ligand>
        <name>Zn(2+)</name>
        <dbReference type="ChEBI" id="CHEBI:29105"/>
    </ligand>
</feature>
<evidence type="ECO:0000313" key="10">
    <source>
        <dbReference type="EMBL" id="QOQ37068.1"/>
    </source>
</evidence>
<keyword evidence="2 7" id="KW-0808">Transferase</keyword>
<comment type="function">
    <text evidence="7">Component of the acetyl coenzyme A carboxylase (ACC) complex. Biotin carboxylase (BC) catalyzes the carboxylation of biotin on its carrier protein (BCCP) and then the CO(2) group is transferred by the transcarboxylase to acetyl-CoA to form malonyl-CoA.</text>
</comment>
<evidence type="ECO:0000256" key="4">
    <source>
        <dbReference type="ARBA" id="ARBA00022771"/>
    </source>
</evidence>
<feature type="compositionally biased region" description="Polar residues" evidence="8">
    <location>
        <begin position="372"/>
        <end position="381"/>
    </location>
</feature>
<dbReference type="GO" id="GO:0005524">
    <property type="term" value="F:ATP binding"/>
    <property type="evidence" value="ECO:0007669"/>
    <property type="project" value="UniProtKB-KW"/>
</dbReference>
<evidence type="ECO:0000259" key="9">
    <source>
        <dbReference type="PROSITE" id="PS50980"/>
    </source>
</evidence>
<comment type="cofactor">
    <cofactor evidence="7">
        <name>Zn(2+)</name>
        <dbReference type="ChEBI" id="CHEBI:29105"/>
    </cofactor>
    <text evidence="7">Binds 1 zinc ion per subunit.</text>
</comment>
<dbReference type="EMBL" id="MT985162">
    <property type="protein sequence ID" value="QOQ37068.1"/>
    <property type="molecule type" value="Genomic_DNA"/>
</dbReference>
<evidence type="ECO:0000256" key="3">
    <source>
        <dbReference type="ARBA" id="ARBA00022741"/>
    </source>
</evidence>
<dbReference type="RefSeq" id="YP_010026224.1">
    <property type="nucleotide sequence ID" value="NC_053746.1"/>
</dbReference>
<dbReference type="PANTHER" id="PTHR42995:SF5">
    <property type="entry name" value="ACETYL-COENZYME A CARBOXYLASE CARBOXYL TRANSFERASE SUBUNIT BETA, CHLOROPLASTIC"/>
    <property type="match status" value="1"/>
</dbReference>
<keyword evidence="3 7" id="KW-0547">Nucleotide-binding</keyword>
<proteinExistence type="inferred from homology"/>
<comment type="subunit">
    <text evidence="7">Acetyl-CoA carboxylase is a heterohexamer composed of biotin carboxyl carrier protein, biotin carboxylase and two subunits each of ACCase subunit alpha and ACCase plastid-coded subunit beta (accD).</text>
</comment>
<keyword evidence="7" id="KW-0479">Metal-binding</keyword>
<dbReference type="HAMAP" id="MF_01395">
    <property type="entry name" value="AcetylCoA_CT_beta"/>
    <property type="match status" value="1"/>
</dbReference>
<feature type="compositionally biased region" description="Acidic residues" evidence="8">
    <location>
        <begin position="295"/>
        <end position="313"/>
    </location>
</feature>
<feature type="binding site" evidence="7">
    <location>
        <position position="124"/>
    </location>
    <ligand>
        <name>Zn(2+)</name>
        <dbReference type="ChEBI" id="CHEBI:29105"/>
    </ligand>
</feature>
<dbReference type="GO" id="GO:2001295">
    <property type="term" value="P:malonyl-CoA biosynthetic process"/>
    <property type="evidence" value="ECO:0007669"/>
    <property type="project" value="UniProtKB-UniRule"/>
</dbReference>
<feature type="zinc finger region" description="C4-type" evidence="7">
    <location>
        <begin position="121"/>
        <end position="143"/>
    </location>
</feature>
<comment type="subcellular location">
    <subcellularLocation>
        <location evidence="7">Plastid</location>
        <location evidence="7">Chloroplast stroma</location>
    </subcellularLocation>
</comment>
<dbReference type="GO" id="GO:0008270">
    <property type="term" value="F:zinc ion binding"/>
    <property type="evidence" value="ECO:0007669"/>
    <property type="project" value="UniProtKB-UniRule"/>
</dbReference>
<feature type="compositionally biased region" description="Acidic residues" evidence="8">
    <location>
        <begin position="253"/>
        <end position="271"/>
    </location>
</feature>
<feature type="domain" description="CoA carboxyltransferase N-terminal" evidence="9">
    <location>
        <begin position="306"/>
        <end position="565"/>
    </location>
</feature>
<keyword evidence="6 7" id="KW-0067">ATP-binding</keyword>
<comment type="subunit">
    <text evidence="1">Acetyl-CoA carboxylase is a heterohexamer composed of biotin carboxyl carrier protein, biotin carboxylase and 2 subunits each of ACCase subunit alpha and ACCase plastid-coded subunit beta (accD).</text>
</comment>
<feature type="compositionally biased region" description="Basic and acidic residues" evidence="8">
    <location>
        <begin position="314"/>
        <end position="341"/>
    </location>
</feature>
<geneLocation type="chloroplast" evidence="10"/>
<dbReference type="GeneID" id="63367374"/>
<keyword evidence="7" id="KW-0443">Lipid metabolism</keyword>
<dbReference type="GO" id="GO:0009317">
    <property type="term" value="C:acetyl-CoA carboxylase complex"/>
    <property type="evidence" value="ECO:0007669"/>
    <property type="project" value="InterPro"/>
</dbReference>
<dbReference type="PRINTS" id="PR01070">
    <property type="entry name" value="ACCCTRFRASEB"/>
</dbReference>
<gene>
    <name evidence="7 10" type="primary">accD</name>
</gene>
<dbReference type="UniPathway" id="UPA00655">
    <property type="reaction ID" value="UER00711"/>
</dbReference>
<accession>A0A7M1ICF0</accession>
<comment type="pathway">
    <text evidence="7">Lipid metabolism; malonyl-CoA biosynthesis; malonyl-CoA from acetyl-CoA: step 1/1.</text>
</comment>
<dbReference type="Gene3D" id="3.90.226.10">
    <property type="entry name" value="2-enoyl-CoA Hydratase, Chain A, domain 1"/>
    <property type="match status" value="2"/>
</dbReference>
<evidence type="ECO:0000256" key="6">
    <source>
        <dbReference type="ARBA" id="ARBA00022840"/>
    </source>
</evidence>
<sequence length="565" mass="65748">MQNKNSLSLYLTNTYGKKFKFSTIDKTALGNFFTMAPFPRFSILLGYKKRIKSRDTRISANFDNWDNAEGWDAQEDPRWDDCGWHAGDDDDHESQNEKENDQESDNNPGGFHKYRHLWVQCDVCYGLNYKPLFNSQMYICECCEYHVEMNSSDRIDLLIDPDTWVPMDEDMVSLAIEWDFEEKEEPFELDLSEWEAELKKVYIELELRIQLKKEKEKADQERLDSEEEEKISSEEKEKTDQDRLDSEKQDLLYSEEDDQTYLDRLDLEEEEKISSEEKEKTDQDRLDSEKQDLLYSEEDDQTYLDRLDLEEEEKISSEEKEKTDQDLLDSEKDEQTYQDRLDLEEEEKIYSEEKEKTDQDRLDSEEDDQTYQERLNSNQSETGLPEAIQTGIGELNGLPLALGVLDFQFIAGTMGSAVGEKITRLIEYATREFLPLIIVCASGGARIHEGSFSLMQMGKIACALYNYQLDAKRFYISILASPTTGGVTASFGMLGKVVIAEPEATIAFAGKRVIEQTLNIEVPEGVQQTEFLFTQGAFDLILPRFYLKRILHFIYLLNNYTLFFV</sequence>
<evidence type="ECO:0000256" key="2">
    <source>
        <dbReference type="ARBA" id="ARBA00022679"/>
    </source>
</evidence>
<dbReference type="EC" id="2.1.3.15" evidence="7"/>
<feature type="compositionally biased region" description="Basic and acidic residues" evidence="8">
    <location>
        <begin position="82"/>
        <end position="101"/>
    </location>
</feature>
<dbReference type="InterPro" id="IPR029045">
    <property type="entry name" value="ClpP/crotonase-like_dom_sf"/>
</dbReference>
<dbReference type="SUPFAM" id="SSF52096">
    <property type="entry name" value="ClpP/crotonase"/>
    <property type="match status" value="2"/>
</dbReference>
<dbReference type="InterPro" id="IPR011762">
    <property type="entry name" value="COA_CT_N"/>
</dbReference>
<feature type="binding site" evidence="7">
    <location>
        <position position="140"/>
    </location>
    <ligand>
        <name>Zn(2+)</name>
        <dbReference type="ChEBI" id="CHEBI:29105"/>
    </ligand>
</feature>